<dbReference type="GeneID" id="23462458"/>
<protein>
    <submittedName>
        <fullName evidence="1">Uncharacterized protein</fullName>
    </submittedName>
</protein>
<name>A0A0B5J9I9_9VIRU</name>
<dbReference type="Proteomes" id="UP000202511">
    <property type="component" value="Segment"/>
</dbReference>
<dbReference type="RefSeq" id="YP_009119776.1">
    <property type="nucleotide sequence ID" value="NC_026440.1"/>
</dbReference>
<evidence type="ECO:0000313" key="2">
    <source>
        <dbReference type="Proteomes" id="UP000202511"/>
    </source>
</evidence>
<accession>A0A0B5J9I9</accession>
<organism evidence="1 2">
    <name type="scientific">Pandoravirus inopinatum</name>
    <dbReference type="NCBI Taxonomy" id="1605721"/>
    <lineage>
        <taxon>Viruses</taxon>
        <taxon>Pandoravirus</taxon>
    </lineage>
</organism>
<sequence>MWSWPATAHFARLFLFLSAPADPLFLAPLAGGWPKKKIQHKTNTWGVCVLGRTLVFYARSTRGMYSAGSPLFLLPGGPTPMHDPIGRGLLVCRQYFVPMPFL</sequence>
<evidence type="ECO:0000313" key="1">
    <source>
        <dbReference type="EMBL" id="AJF97541.1"/>
    </source>
</evidence>
<dbReference type="EMBL" id="KP136319">
    <property type="protein sequence ID" value="AJF97541.1"/>
    <property type="molecule type" value="Genomic_DNA"/>
</dbReference>
<dbReference type="KEGG" id="vg:23462458"/>
<proteinExistence type="predicted"/>
<reference evidence="1 2" key="1">
    <citation type="journal article" date="2015" name="Parasitol. Res.">
        <title>Viruses in close associations with free-living amoebae.</title>
        <authorList>
            <person name="Scheid P."/>
        </authorList>
    </citation>
    <scope>NUCLEOTIDE SEQUENCE [LARGE SCALE GENOMIC DNA]</scope>
    <source>
        <strain evidence="1">KlaHel</strain>
    </source>
</reference>